<accession>A0A2P5XWB1</accession>
<dbReference type="AlphaFoldDB" id="A0A2P5XWB1"/>
<organism evidence="1 2">
    <name type="scientific">Gossypium barbadense</name>
    <name type="common">Sea Island cotton</name>
    <name type="synonym">Hibiscus barbadensis</name>
    <dbReference type="NCBI Taxonomy" id="3634"/>
    <lineage>
        <taxon>Eukaryota</taxon>
        <taxon>Viridiplantae</taxon>
        <taxon>Streptophyta</taxon>
        <taxon>Embryophyta</taxon>
        <taxon>Tracheophyta</taxon>
        <taxon>Spermatophyta</taxon>
        <taxon>Magnoliopsida</taxon>
        <taxon>eudicotyledons</taxon>
        <taxon>Gunneridae</taxon>
        <taxon>Pentapetalae</taxon>
        <taxon>rosids</taxon>
        <taxon>malvids</taxon>
        <taxon>Malvales</taxon>
        <taxon>Malvaceae</taxon>
        <taxon>Malvoideae</taxon>
        <taxon>Gossypium</taxon>
    </lineage>
</organism>
<evidence type="ECO:0000313" key="2">
    <source>
        <dbReference type="Proteomes" id="UP000239757"/>
    </source>
</evidence>
<dbReference type="Proteomes" id="UP000239757">
    <property type="component" value="Unassembled WGS sequence"/>
</dbReference>
<dbReference type="EMBL" id="KZ664122">
    <property type="protein sequence ID" value="PPS07556.1"/>
    <property type="molecule type" value="Genomic_DNA"/>
</dbReference>
<gene>
    <name evidence="1" type="ORF">GOBAR_AA13082</name>
</gene>
<proteinExistence type="predicted"/>
<dbReference type="OrthoDB" id="10556419at2759"/>
<protein>
    <submittedName>
        <fullName evidence="1">Uncharacterized protein</fullName>
    </submittedName>
</protein>
<name>A0A2P5XWB1_GOSBA</name>
<sequence>MNTRTDIPAATTTAATDVSNAITTFSVAATVGFGKATQSSTIKYAAETSSIRSNIKFLASIVSITESCSGDIIKVNMLTNVRSFVWRRMHKECPDKQVIIACKLILRIVIACKCSLDHVDDQAAAVPSTNTFLLMRCRSTPTKSWLEEANRVEKDEEEIMGVNKI</sequence>
<reference evidence="1 2" key="1">
    <citation type="submission" date="2015-01" db="EMBL/GenBank/DDBJ databases">
        <title>Genome of allotetraploid Gossypium barbadense reveals genomic plasticity and fiber elongation in cotton evolution.</title>
        <authorList>
            <person name="Chen X."/>
            <person name="Liu X."/>
            <person name="Zhao B."/>
            <person name="Zheng H."/>
            <person name="Hu Y."/>
            <person name="Lu G."/>
            <person name="Yang C."/>
            <person name="Chen J."/>
            <person name="Shan C."/>
            <person name="Zhang L."/>
            <person name="Zhou Y."/>
            <person name="Wang L."/>
            <person name="Guo W."/>
            <person name="Bai Y."/>
            <person name="Ruan J."/>
            <person name="Shangguan X."/>
            <person name="Mao Y."/>
            <person name="Jiang J."/>
            <person name="Zhu Y."/>
            <person name="Lei J."/>
            <person name="Kang H."/>
            <person name="Chen S."/>
            <person name="He X."/>
            <person name="Wang R."/>
            <person name="Wang Y."/>
            <person name="Chen J."/>
            <person name="Wang L."/>
            <person name="Yu S."/>
            <person name="Wang B."/>
            <person name="Wei J."/>
            <person name="Song S."/>
            <person name="Lu X."/>
            <person name="Gao Z."/>
            <person name="Gu W."/>
            <person name="Deng X."/>
            <person name="Ma D."/>
            <person name="Wang S."/>
            <person name="Liang W."/>
            <person name="Fang L."/>
            <person name="Cai C."/>
            <person name="Zhu X."/>
            <person name="Zhou B."/>
            <person name="Zhang Y."/>
            <person name="Chen Z."/>
            <person name="Xu S."/>
            <person name="Zhu R."/>
            <person name="Wang S."/>
            <person name="Zhang T."/>
            <person name="Zhao G."/>
        </authorList>
    </citation>
    <scope>NUCLEOTIDE SEQUENCE [LARGE SCALE GENOMIC DNA]</scope>
    <source>
        <strain evidence="2">cv. Xinhai21</strain>
        <tissue evidence="1">Leaf</tissue>
    </source>
</reference>
<evidence type="ECO:0000313" key="1">
    <source>
        <dbReference type="EMBL" id="PPS07556.1"/>
    </source>
</evidence>